<proteinExistence type="predicted"/>
<dbReference type="AlphaFoldDB" id="A0A2H6KD54"/>
<sequence length="352" mass="39100">MAAVLDALLHSLGELSKRKVKRSAHIWSARLGEIYNRRQKISLSQVPGIVRCIVDNQLETHPKSKALLEHFVPLSSQLESLPAAEVAAICYAFSAIDEDATVKALLHDCWNRVEAVSDDLHGYRDLVRVTSLAACRQLLGGEGDVRNCAQQGEASELYERVIDETSGKIRTLQRSLNTSSIYNSVAGDLLVETVYLSNILKRNASFFNGSNRWIDFASIDGRIRISQLLSENHKGVLEQQIASASFQDTLSVLRHLMYMKHPHQDHIHQLFNRLCATSGKSTRMCRSEAFSILDYFMHMLQAAGDARVGTPAAESTQQLLGYLAGIRRTGVLSGGHISTHRWNYPIMLSGNG</sequence>
<keyword evidence="1" id="KW-0547">Nucleotide-binding</keyword>
<accession>A0A2H6KD54</accession>
<protein>
    <submittedName>
        <fullName evidence="1">ABC transporter ATP-binding protein, putative</fullName>
    </submittedName>
</protein>
<dbReference type="EMBL" id="BDSA01000002">
    <property type="protein sequence ID" value="GBE60923.1"/>
    <property type="molecule type" value="Genomic_DNA"/>
</dbReference>
<evidence type="ECO:0000313" key="1">
    <source>
        <dbReference type="EMBL" id="GBE60923.1"/>
    </source>
</evidence>
<dbReference type="Proteomes" id="UP000236319">
    <property type="component" value="Unassembled WGS sequence"/>
</dbReference>
<comment type="caution">
    <text evidence="1">The sequence shown here is derived from an EMBL/GenBank/DDBJ whole genome shotgun (WGS) entry which is preliminary data.</text>
</comment>
<evidence type="ECO:0000313" key="2">
    <source>
        <dbReference type="Proteomes" id="UP000236319"/>
    </source>
</evidence>
<dbReference type="VEuPathDB" id="PiroplasmaDB:BOVATA_024160"/>
<dbReference type="GO" id="GO:0005524">
    <property type="term" value="F:ATP binding"/>
    <property type="evidence" value="ECO:0007669"/>
    <property type="project" value="UniProtKB-KW"/>
</dbReference>
<keyword evidence="1" id="KW-0067">ATP-binding</keyword>
<dbReference type="RefSeq" id="XP_028867166.1">
    <property type="nucleotide sequence ID" value="XM_029011333.1"/>
</dbReference>
<gene>
    <name evidence="1" type="ORF">BOVATA_024160</name>
</gene>
<keyword evidence="2" id="KW-1185">Reference proteome</keyword>
<name>A0A2H6KD54_9APIC</name>
<organism evidence="1 2">
    <name type="scientific">Babesia ovata</name>
    <dbReference type="NCBI Taxonomy" id="189622"/>
    <lineage>
        <taxon>Eukaryota</taxon>
        <taxon>Sar</taxon>
        <taxon>Alveolata</taxon>
        <taxon>Apicomplexa</taxon>
        <taxon>Aconoidasida</taxon>
        <taxon>Piroplasmida</taxon>
        <taxon>Babesiidae</taxon>
        <taxon>Babesia</taxon>
    </lineage>
</organism>
<reference evidence="1 2" key="1">
    <citation type="journal article" date="2017" name="BMC Genomics">
        <title>Whole-genome assembly of Babesia ovata and comparative genomics between closely related pathogens.</title>
        <authorList>
            <person name="Yamagishi J."/>
            <person name="Asada M."/>
            <person name="Hakimi H."/>
            <person name="Tanaka T.Q."/>
            <person name="Sugimoto C."/>
            <person name="Kawazu S."/>
        </authorList>
    </citation>
    <scope>NUCLEOTIDE SEQUENCE [LARGE SCALE GENOMIC DNA]</scope>
    <source>
        <strain evidence="1 2">Miyake</strain>
    </source>
</reference>
<dbReference type="OrthoDB" id="364811at2759"/>
<dbReference type="GeneID" id="39874693"/>